<keyword evidence="2" id="KW-0548">Nucleotidyltransferase</keyword>
<dbReference type="PROSITE" id="PS52020">
    <property type="entry name" value="CRESS_DNA_REP"/>
    <property type="match status" value="1"/>
</dbReference>
<dbReference type="GO" id="GO:0046872">
    <property type="term" value="F:metal ion binding"/>
    <property type="evidence" value="ECO:0007669"/>
    <property type="project" value="UniProtKB-KW"/>
</dbReference>
<evidence type="ECO:0000256" key="7">
    <source>
        <dbReference type="ARBA" id="ARBA00022759"/>
    </source>
</evidence>
<gene>
    <name evidence="12" type="ORF">SAMN02910406_03638</name>
</gene>
<dbReference type="GO" id="GO:0000166">
    <property type="term" value="F:nucleotide binding"/>
    <property type="evidence" value="ECO:0007669"/>
    <property type="project" value="UniProtKB-KW"/>
</dbReference>
<evidence type="ECO:0000256" key="9">
    <source>
        <dbReference type="ARBA" id="ARBA00023124"/>
    </source>
</evidence>
<evidence type="ECO:0000313" key="12">
    <source>
        <dbReference type="EMBL" id="SFD31025.1"/>
    </source>
</evidence>
<accession>A0A1I1R9Q4</accession>
<keyword evidence="3" id="KW-0235">DNA replication</keyword>
<evidence type="ECO:0000256" key="8">
    <source>
        <dbReference type="ARBA" id="ARBA00022801"/>
    </source>
</evidence>
<dbReference type="Gene3D" id="3.40.1310.20">
    <property type="match status" value="1"/>
</dbReference>
<dbReference type="RefSeq" id="WP_074963371.1">
    <property type="nucleotide sequence ID" value="NZ_FOKQ01000061.1"/>
</dbReference>
<keyword evidence="10" id="KW-0238">DNA-binding</keyword>
<dbReference type="OrthoDB" id="2217019at2"/>
<evidence type="ECO:0000259" key="11">
    <source>
        <dbReference type="PROSITE" id="PS52020"/>
    </source>
</evidence>
<reference evidence="12 13" key="1">
    <citation type="submission" date="2016-10" db="EMBL/GenBank/DDBJ databases">
        <authorList>
            <person name="de Groot N.N."/>
        </authorList>
    </citation>
    <scope>NUCLEOTIDE SEQUENCE [LARGE SCALE GENOMIC DNA]</scope>
    <source>
        <strain evidence="12 13">AR67</strain>
    </source>
</reference>
<dbReference type="Proteomes" id="UP000182192">
    <property type="component" value="Unassembled WGS sequence"/>
</dbReference>
<evidence type="ECO:0000256" key="5">
    <source>
        <dbReference type="ARBA" id="ARBA00022723"/>
    </source>
</evidence>
<dbReference type="GO" id="GO:0003677">
    <property type="term" value="F:DNA binding"/>
    <property type="evidence" value="ECO:0007669"/>
    <property type="project" value="UniProtKB-KW"/>
</dbReference>
<name>A0A1I1R9Q4_RUMAL</name>
<evidence type="ECO:0000256" key="4">
    <source>
        <dbReference type="ARBA" id="ARBA00022722"/>
    </source>
</evidence>
<dbReference type="GO" id="GO:0016779">
    <property type="term" value="F:nucleotidyltransferase activity"/>
    <property type="evidence" value="ECO:0007669"/>
    <property type="project" value="UniProtKB-KW"/>
</dbReference>
<sequence>MADTVSRSWFAVFPNPEQHGYDGTPEEIVEKLKDEWIAGNALRKGWWGYCISSKGLPHVHMVLEDSGSCRFTKVKKAYPTAHLEPTKGNKKQVLQYIHKEPPYDEKGEQVLVYTSYGNIEGNKRYSVTNTNDTLATIEMLIEEGMTPNQIMAEDIRLRREETLIRKCYFAKRYKETPPIRNVNVIWHCGDSGSGKSYSYIELCEKYGDDNVYFFSDYANKGIGGFDGYNGEPCLFMDELKKDSLPFELLLMIAQGYRSQIHCRYSNCFALWNEVHITSIFSPEDIYSGMVSKENQNKDTIHQLLRRITKFVFHYKHNDEYKSFELAGNQYIGFDDLKKRTAAHDAFYQKAEKEVL</sequence>
<evidence type="ECO:0000313" key="13">
    <source>
        <dbReference type="Proteomes" id="UP000182192"/>
    </source>
</evidence>
<evidence type="ECO:0000256" key="3">
    <source>
        <dbReference type="ARBA" id="ARBA00022705"/>
    </source>
</evidence>
<dbReference type="GO" id="GO:0016787">
    <property type="term" value="F:hydrolase activity"/>
    <property type="evidence" value="ECO:0007669"/>
    <property type="project" value="UniProtKB-KW"/>
</dbReference>
<dbReference type="GO" id="GO:0006260">
    <property type="term" value="P:DNA replication"/>
    <property type="evidence" value="ECO:0007669"/>
    <property type="project" value="UniProtKB-KW"/>
</dbReference>
<proteinExistence type="predicted"/>
<keyword evidence="4" id="KW-0540">Nuclease</keyword>
<organism evidence="12 13">
    <name type="scientific">Ruminococcus albus</name>
    <dbReference type="NCBI Taxonomy" id="1264"/>
    <lineage>
        <taxon>Bacteria</taxon>
        <taxon>Bacillati</taxon>
        <taxon>Bacillota</taxon>
        <taxon>Clostridia</taxon>
        <taxon>Eubacteriales</taxon>
        <taxon>Oscillospiraceae</taxon>
        <taxon>Ruminococcus</taxon>
    </lineage>
</organism>
<dbReference type="InterPro" id="IPR027417">
    <property type="entry name" value="P-loop_NTPase"/>
</dbReference>
<evidence type="ECO:0000256" key="10">
    <source>
        <dbReference type="ARBA" id="ARBA00023125"/>
    </source>
</evidence>
<keyword evidence="8" id="KW-0378">Hydrolase</keyword>
<keyword evidence="7" id="KW-0255">Endonuclease</keyword>
<keyword evidence="5" id="KW-0479">Metal-binding</keyword>
<evidence type="ECO:0000256" key="2">
    <source>
        <dbReference type="ARBA" id="ARBA00022695"/>
    </source>
</evidence>
<keyword evidence="1" id="KW-0808">Transferase</keyword>
<feature type="domain" description="CRESS-DNA virus Rep endonuclease" evidence="11">
    <location>
        <begin position="3"/>
        <end position="109"/>
    </location>
</feature>
<evidence type="ECO:0000256" key="6">
    <source>
        <dbReference type="ARBA" id="ARBA00022741"/>
    </source>
</evidence>
<evidence type="ECO:0000256" key="1">
    <source>
        <dbReference type="ARBA" id="ARBA00022679"/>
    </source>
</evidence>
<keyword evidence="6" id="KW-0547">Nucleotide-binding</keyword>
<keyword evidence="9" id="KW-0190">Covalent protein-DNA linkage</keyword>
<protein>
    <recommendedName>
        <fullName evidence="11">CRESS-DNA virus Rep endonuclease domain-containing protein</fullName>
    </recommendedName>
</protein>
<dbReference type="SUPFAM" id="SSF52540">
    <property type="entry name" value="P-loop containing nucleoside triphosphate hydrolases"/>
    <property type="match status" value="1"/>
</dbReference>
<dbReference type="GO" id="GO:0004519">
    <property type="term" value="F:endonuclease activity"/>
    <property type="evidence" value="ECO:0007669"/>
    <property type="project" value="UniProtKB-KW"/>
</dbReference>
<dbReference type="AlphaFoldDB" id="A0A1I1R9Q4"/>
<dbReference type="EMBL" id="FOKQ01000061">
    <property type="protein sequence ID" value="SFD31025.1"/>
    <property type="molecule type" value="Genomic_DNA"/>
</dbReference>
<dbReference type="InterPro" id="IPR049912">
    <property type="entry name" value="CRESS_DNA_REP"/>
</dbReference>